<accession>A0A9X1HVK5</accession>
<dbReference type="Proteomes" id="UP001139409">
    <property type="component" value="Unassembled WGS sequence"/>
</dbReference>
<dbReference type="AlphaFoldDB" id="A0A9X1HVK5"/>
<dbReference type="Pfam" id="PF12228">
    <property type="entry name" value="DUF3604"/>
    <property type="match status" value="1"/>
</dbReference>
<comment type="caution">
    <text evidence="1">The sequence shown here is derived from an EMBL/GenBank/DDBJ whole genome shotgun (WGS) entry which is preliminary data.</text>
</comment>
<evidence type="ECO:0000313" key="2">
    <source>
        <dbReference type="Proteomes" id="UP001139409"/>
    </source>
</evidence>
<dbReference type="PROSITE" id="PS51257">
    <property type="entry name" value="PROKAR_LIPOPROTEIN"/>
    <property type="match status" value="1"/>
</dbReference>
<dbReference type="RefSeq" id="WP_225699936.1">
    <property type="nucleotide sequence ID" value="NZ_JAIXNE010000009.1"/>
</dbReference>
<proteinExistence type="predicted"/>
<protein>
    <submittedName>
        <fullName evidence="1">DUF3604 domain-containing protein</fullName>
    </submittedName>
</protein>
<keyword evidence="2" id="KW-1185">Reference proteome</keyword>
<dbReference type="Gene3D" id="3.20.20.140">
    <property type="entry name" value="Metal-dependent hydrolases"/>
    <property type="match status" value="1"/>
</dbReference>
<reference evidence="1" key="1">
    <citation type="submission" date="2021-09" db="EMBL/GenBank/DDBJ databases">
        <title>Fulvivirga sp. isolated from coastal sediment.</title>
        <authorList>
            <person name="Yu H."/>
        </authorList>
    </citation>
    <scope>NUCLEOTIDE SEQUENCE</scope>
    <source>
        <strain evidence="1">1062</strain>
    </source>
</reference>
<sequence>MKYPRLLLILSLFALCGCQKQSNEQVSSPEDLSVTEETEIPRNPMKNAYFGETHVHTMYSMDAFIGGNRLSTEDAYLFAQGKEVEVNGGKLKLKRPLDFCAISDHAEFLGETYTLTTEGAPGYDDPVAEAMRNARDDYDQALELFTKYVVTAMRTGGGHPEFYQGIESTMAGWKNNIEATEAQYKPGKFTTFHAFEWSAAPQGGNLHRNVIFRDNVVPDYPFSAINSSDPRDLWKWMMEMEQKGSRLLAIPHNSNGSKGMMFPENDLDGNPLSSEYASIRQRMEPLIEIMQIKGNSEVYPKFWTNDEFANFENAESIQNFSGRTFEERNFVRSGLKEGLRKEQSLGVNPFKYGFAGGTDNHNGTPSNVEEDNYLVGSHGLADKTAETRVTSIIDGWANAYDINPGSLMGVWAEANTREDIWDAMKARETFATSGPRIQVRMFAGYSLDDSYASYADMVSSGMTKGVAMGSDLPGSTGESPKFVVWAIKDPMGPNLDRLQIIKGWVEDGEVKEKIFNVAVSDGRMGSDGSVIPIEAPVDKETGAFNTEKGSVEFLTVWTDPDFDPNVPAFYYLRVIQLPTARWTRWDEIREGVTYPENLPEQIQERAWGSPIWYRPSK</sequence>
<gene>
    <name evidence="1" type="ORF">LDX50_29655</name>
</gene>
<dbReference type="EMBL" id="JAIXNE010000009">
    <property type="protein sequence ID" value="MCA6079074.1"/>
    <property type="molecule type" value="Genomic_DNA"/>
</dbReference>
<name>A0A9X1HVK5_9BACT</name>
<evidence type="ECO:0000313" key="1">
    <source>
        <dbReference type="EMBL" id="MCA6079074.1"/>
    </source>
</evidence>
<organism evidence="1 2">
    <name type="scientific">Fulvivirga sedimenti</name>
    <dbReference type="NCBI Taxonomy" id="2879465"/>
    <lineage>
        <taxon>Bacteria</taxon>
        <taxon>Pseudomonadati</taxon>
        <taxon>Bacteroidota</taxon>
        <taxon>Cytophagia</taxon>
        <taxon>Cytophagales</taxon>
        <taxon>Fulvivirgaceae</taxon>
        <taxon>Fulvivirga</taxon>
    </lineage>
</organism>
<dbReference type="InterPro" id="IPR022028">
    <property type="entry name" value="DUF3604"/>
</dbReference>